<keyword evidence="1" id="KW-0732">Signal</keyword>
<dbReference type="Proteomes" id="UP000281112">
    <property type="component" value="Unassembled WGS sequence"/>
</dbReference>
<keyword evidence="3" id="KW-1185">Reference proteome</keyword>
<dbReference type="OrthoDB" id="5814217at2"/>
<feature type="signal peptide" evidence="1">
    <location>
        <begin position="1"/>
        <end position="21"/>
    </location>
</feature>
<organism evidence="2 3">
    <name type="scientific">Vibrio viridaestus</name>
    <dbReference type="NCBI Taxonomy" id="2487322"/>
    <lineage>
        <taxon>Bacteria</taxon>
        <taxon>Pseudomonadati</taxon>
        <taxon>Pseudomonadota</taxon>
        <taxon>Gammaproteobacteria</taxon>
        <taxon>Vibrionales</taxon>
        <taxon>Vibrionaceae</taxon>
        <taxon>Vibrio</taxon>
    </lineage>
</organism>
<dbReference type="EMBL" id="RJVQ01000001">
    <property type="protein sequence ID" value="RQW64781.1"/>
    <property type="molecule type" value="Genomic_DNA"/>
</dbReference>
<protein>
    <recommendedName>
        <fullName evidence="4">Outer membrane protein beta-barrel domain-containing protein</fullName>
    </recommendedName>
</protein>
<feature type="chain" id="PRO_5018075269" description="Outer membrane protein beta-barrel domain-containing protein" evidence="1">
    <location>
        <begin position="22"/>
        <end position="172"/>
    </location>
</feature>
<gene>
    <name evidence="2" type="ORF">EES38_01670</name>
</gene>
<accession>A0A3N9TKY4</accession>
<dbReference type="RefSeq" id="WP_124935431.1">
    <property type="nucleotide sequence ID" value="NZ_RJVQ01000001.1"/>
</dbReference>
<sequence length="172" mass="19036">MASQISKWLIPFALISSSAYANNFDYNYFEFRVGSSPQSMGAEYSVSLTDNFHALARLDSQFEHDGDAAGGIGFNGPLNDFVDIYGQALGHYVDYPNDENKSSETLLELNVGLRLWIAEKLETEIKVGTIDDHSIFNAGIRFHSTDQLSLGAGFVNNGIWGPQIEMNVRALF</sequence>
<evidence type="ECO:0000313" key="3">
    <source>
        <dbReference type="Proteomes" id="UP000281112"/>
    </source>
</evidence>
<comment type="caution">
    <text evidence="2">The sequence shown here is derived from an EMBL/GenBank/DDBJ whole genome shotgun (WGS) entry which is preliminary data.</text>
</comment>
<evidence type="ECO:0000256" key="1">
    <source>
        <dbReference type="SAM" id="SignalP"/>
    </source>
</evidence>
<reference evidence="2 3" key="1">
    <citation type="submission" date="2018-11" db="EMBL/GenBank/DDBJ databases">
        <title>Vibrio LJC006 sp. nov., isolated from seawater during the bloom of the enteromorpha.</title>
        <authorList>
            <person name="Liang J."/>
        </authorList>
    </citation>
    <scope>NUCLEOTIDE SEQUENCE [LARGE SCALE GENOMIC DNA]</scope>
    <source>
        <strain evidence="2 3">LJC006</strain>
    </source>
</reference>
<proteinExistence type="predicted"/>
<dbReference type="AlphaFoldDB" id="A0A3N9TKY4"/>
<name>A0A3N9TKY4_9VIBR</name>
<evidence type="ECO:0008006" key="4">
    <source>
        <dbReference type="Google" id="ProtNLM"/>
    </source>
</evidence>
<evidence type="ECO:0000313" key="2">
    <source>
        <dbReference type="EMBL" id="RQW64781.1"/>
    </source>
</evidence>